<dbReference type="InterPro" id="IPR024072">
    <property type="entry name" value="DHFR-like_dom_sf"/>
</dbReference>
<name>A0A1I4H0D3_9BACI</name>
<organism evidence="2 3">
    <name type="scientific">Gracilibacillus orientalis</name>
    <dbReference type="NCBI Taxonomy" id="334253"/>
    <lineage>
        <taxon>Bacteria</taxon>
        <taxon>Bacillati</taxon>
        <taxon>Bacillota</taxon>
        <taxon>Bacilli</taxon>
        <taxon>Bacillales</taxon>
        <taxon>Bacillaceae</taxon>
        <taxon>Gracilibacillus</taxon>
    </lineage>
</organism>
<dbReference type="InterPro" id="IPR002734">
    <property type="entry name" value="RibDG_C"/>
</dbReference>
<accession>A0A1I4H0D3</accession>
<dbReference type="EMBL" id="FOTR01000001">
    <property type="protein sequence ID" value="SFL35792.1"/>
    <property type="molecule type" value="Genomic_DNA"/>
</dbReference>
<gene>
    <name evidence="2" type="ORF">SAMN04487943_101143</name>
</gene>
<dbReference type="SUPFAM" id="SSF53597">
    <property type="entry name" value="Dihydrofolate reductase-like"/>
    <property type="match status" value="1"/>
</dbReference>
<feature type="domain" description="Bacterial bifunctional deaminase-reductase C-terminal" evidence="1">
    <location>
        <begin position="2"/>
        <end position="178"/>
    </location>
</feature>
<dbReference type="GO" id="GO:0008703">
    <property type="term" value="F:5-amino-6-(5-phosphoribosylamino)uracil reductase activity"/>
    <property type="evidence" value="ECO:0007669"/>
    <property type="project" value="InterPro"/>
</dbReference>
<evidence type="ECO:0000313" key="2">
    <source>
        <dbReference type="EMBL" id="SFL35792.1"/>
    </source>
</evidence>
<evidence type="ECO:0000313" key="3">
    <source>
        <dbReference type="Proteomes" id="UP000198565"/>
    </source>
</evidence>
<dbReference type="STRING" id="334253.SAMN04487943_101143"/>
<dbReference type="InterPro" id="IPR050765">
    <property type="entry name" value="Riboflavin_Biosynth_HTPR"/>
</dbReference>
<dbReference type="GO" id="GO:0009231">
    <property type="term" value="P:riboflavin biosynthetic process"/>
    <property type="evidence" value="ECO:0007669"/>
    <property type="project" value="InterPro"/>
</dbReference>
<dbReference type="Gene3D" id="3.40.430.10">
    <property type="entry name" value="Dihydrofolate Reductase, subunit A"/>
    <property type="match status" value="1"/>
</dbReference>
<dbReference type="Pfam" id="PF01872">
    <property type="entry name" value="RibD_C"/>
    <property type="match status" value="1"/>
</dbReference>
<dbReference type="PANTHER" id="PTHR38011">
    <property type="entry name" value="DIHYDROFOLATE REDUCTASE FAMILY PROTEIN (AFU_ORTHOLOGUE AFUA_8G06820)"/>
    <property type="match status" value="1"/>
</dbReference>
<keyword evidence="3" id="KW-1185">Reference proteome</keyword>
<dbReference type="OrthoDB" id="195113at2"/>
<sequence>MRKIISQMMITVNGLVEGPNHELDWHIVDDEYEQYNDELFRKVDTLLFGRVTYQHMESFWQTSIAYEKFPVTAERTNQYDKIVFSKTLDQVSWPNTRLITGNDFEKQVKLLKQQNGKDMLVLGSSELAASLTEYGLVDEYHLIVNPVVLDGGKRLWQGLKGSVTLHLIDSKVFQSGNVLLRYHNPNATV</sequence>
<dbReference type="PANTHER" id="PTHR38011:SF11">
    <property type="entry name" value="2,5-DIAMINO-6-RIBOSYLAMINO-4(3H)-PYRIMIDINONE 5'-PHOSPHATE REDUCTASE"/>
    <property type="match status" value="1"/>
</dbReference>
<proteinExistence type="predicted"/>
<protein>
    <submittedName>
        <fullName evidence="2">Dihydrofolate reductase</fullName>
    </submittedName>
</protein>
<dbReference type="RefSeq" id="WP_091479654.1">
    <property type="nucleotide sequence ID" value="NZ_FOTR01000001.1"/>
</dbReference>
<dbReference type="AlphaFoldDB" id="A0A1I4H0D3"/>
<dbReference type="Proteomes" id="UP000198565">
    <property type="component" value="Unassembled WGS sequence"/>
</dbReference>
<reference evidence="3" key="1">
    <citation type="submission" date="2016-10" db="EMBL/GenBank/DDBJ databases">
        <authorList>
            <person name="Varghese N."/>
            <person name="Submissions S."/>
        </authorList>
    </citation>
    <scope>NUCLEOTIDE SEQUENCE [LARGE SCALE GENOMIC DNA]</scope>
    <source>
        <strain evidence="3">CGMCC 1.4250</strain>
    </source>
</reference>
<evidence type="ECO:0000259" key="1">
    <source>
        <dbReference type="Pfam" id="PF01872"/>
    </source>
</evidence>